<dbReference type="GO" id="GO:0005737">
    <property type="term" value="C:cytoplasm"/>
    <property type="evidence" value="ECO:0007669"/>
    <property type="project" value="UniProtKB-ARBA"/>
</dbReference>
<dbReference type="InterPro" id="IPR010482">
    <property type="entry name" value="TECPR1-like_DysF"/>
</dbReference>
<protein>
    <submittedName>
        <fullName evidence="3">Adenylyl-sulfate kinase</fullName>
    </submittedName>
</protein>
<reference evidence="3" key="1">
    <citation type="journal article" date="2014" name="PLoS ONE">
        <title>Transcriptome-Based Identification of ABC Transporters in the Western Tarnished Plant Bug Lygus hesperus.</title>
        <authorList>
            <person name="Hull J.J."/>
            <person name="Chaney K."/>
            <person name="Geib S.M."/>
            <person name="Fabrick J.A."/>
            <person name="Brent C.S."/>
            <person name="Walsh D."/>
            <person name="Lavine L.C."/>
        </authorList>
    </citation>
    <scope>NUCLEOTIDE SEQUENCE</scope>
</reference>
<dbReference type="GO" id="GO:0016301">
    <property type="term" value="F:kinase activity"/>
    <property type="evidence" value="ECO:0007669"/>
    <property type="project" value="UniProtKB-KW"/>
</dbReference>
<evidence type="ECO:0000259" key="2">
    <source>
        <dbReference type="Pfam" id="PF06398"/>
    </source>
</evidence>
<gene>
    <name evidence="3" type="primary">cysC_1</name>
    <name evidence="3" type="ORF">CM83_709</name>
</gene>
<dbReference type="EMBL" id="GBHO01024018">
    <property type="protein sequence ID" value="JAG19586.1"/>
    <property type="molecule type" value="Transcribed_RNA"/>
</dbReference>
<reference evidence="3" key="2">
    <citation type="submission" date="2014-07" db="EMBL/GenBank/DDBJ databases">
        <authorList>
            <person name="Hull J."/>
        </authorList>
    </citation>
    <scope>NUCLEOTIDE SEQUENCE</scope>
</reference>
<evidence type="ECO:0000313" key="3">
    <source>
        <dbReference type="EMBL" id="JAG19586.1"/>
    </source>
</evidence>
<dbReference type="GO" id="GO:0098588">
    <property type="term" value="C:bounding membrane of organelle"/>
    <property type="evidence" value="ECO:0007669"/>
    <property type="project" value="UniProtKB-ARBA"/>
</dbReference>
<keyword evidence="3" id="KW-0418">Kinase</keyword>
<accession>A0A0A9XIX3</accession>
<dbReference type="Pfam" id="PF06398">
    <property type="entry name" value="Pex24p"/>
    <property type="match status" value="1"/>
</dbReference>
<name>A0A0A9XIX3_LYGHE</name>
<feature type="domain" description="TECPR1-like DysF" evidence="2">
    <location>
        <begin position="613"/>
        <end position="722"/>
    </location>
</feature>
<feature type="region of interest" description="Disordered" evidence="1">
    <location>
        <begin position="731"/>
        <end position="753"/>
    </location>
</feature>
<proteinExistence type="predicted"/>
<sequence>MVSSNITAVDTFPTNDEPKVLATPLDQLLEECSHKRRWHSQFVEAETYNYTQRVQYEILPQQIVEESGVRADSAQESEYCGMVARNEFTISKMAQSAVLRKMFLTQRFNAHFGINVCALRGTRYTGPLTLVADTRAIRDTWLHEVRSSLPSNTIEKTLQYIMVHGLSIPYRTYVYGGEDTSPIATSVETLVMDQRINYIPFEKPIVYCCTNTNATRSLQYDLHNCILLTTYRILQFHNRDTVAHLNYPHLQQLILYTSTALASHFHTLSHFVQLYAVVSNSHPSIRRGGSSAASEAGILHSIVRHPAISIPKGLVKRSFQVMELLPSSVPLETPMLVVAVLRNGTRITLPLHSDPYINTFIASIVARMIIFHCANIQHHYLSLHMYRQRWHLLYTLAILNQLPLRSLDFQFLVNSMECFKRYFVNNSDDDIAKYIQDIHTHSLLLLSPVDTVHPKYLFPPPVASGVVGTGELVSPVGHSLTSQRCTTTPFTRSKRVRDELCGVEHFMEVILATSITKTYQCFWDTQQFVLYPLSCITVEASQLPVLSIESIVPENQVYAVTSSSLDDYQLTINTFTDARSQVWCHNADDVSTTTIVPQQVYTTNVLSHTRNSTSGDRVSGQRWRKRVWENQRFQHYVLGWSTLLQPSDPPSWCDYETCTIEVNILTLDTFLPNGYMFVGTWECVVDGETDPDGWIYADDFTSTVWSCTPSVGLYTRRRLWQRYYVQLTDTDHRPTGNDATTHGPGKDSRSENSIDDDTIVYEVCFE</sequence>
<evidence type="ECO:0000256" key="1">
    <source>
        <dbReference type="SAM" id="MobiDB-lite"/>
    </source>
</evidence>
<keyword evidence="3" id="KW-0808">Transferase</keyword>
<dbReference type="AlphaFoldDB" id="A0A0A9XIX3"/>
<feature type="non-terminal residue" evidence="3">
    <location>
        <position position="766"/>
    </location>
</feature>
<organism evidence="3">
    <name type="scientific">Lygus hesperus</name>
    <name type="common">Western plant bug</name>
    <dbReference type="NCBI Taxonomy" id="30085"/>
    <lineage>
        <taxon>Eukaryota</taxon>
        <taxon>Metazoa</taxon>
        <taxon>Ecdysozoa</taxon>
        <taxon>Arthropoda</taxon>
        <taxon>Hexapoda</taxon>
        <taxon>Insecta</taxon>
        <taxon>Pterygota</taxon>
        <taxon>Neoptera</taxon>
        <taxon>Paraneoptera</taxon>
        <taxon>Hemiptera</taxon>
        <taxon>Heteroptera</taxon>
        <taxon>Panheteroptera</taxon>
        <taxon>Cimicomorpha</taxon>
        <taxon>Miridae</taxon>
        <taxon>Mirini</taxon>
        <taxon>Lygus</taxon>
    </lineage>
</organism>